<reference evidence="1" key="1">
    <citation type="submission" date="2018-07" db="EMBL/GenBank/DDBJ databases">
        <title>Complete genome sequence of Sphingomonas bisphenolicum strain AO1, a bisphenol A degradative bacterium isolated from Japanese farm field.</title>
        <authorList>
            <person name="Murakami M."/>
            <person name="Koh M."/>
            <person name="Koba S."/>
            <person name="Matsumura Y."/>
        </authorList>
    </citation>
    <scope>NUCLEOTIDE SEQUENCE</scope>
    <source>
        <strain evidence="1">AO1</strain>
    </source>
</reference>
<evidence type="ECO:0000313" key="2">
    <source>
        <dbReference type="Proteomes" id="UP001059971"/>
    </source>
</evidence>
<dbReference type="Gene3D" id="3.40.50.300">
    <property type="entry name" value="P-loop containing nucleotide triphosphate hydrolases"/>
    <property type="match status" value="1"/>
</dbReference>
<dbReference type="RefSeq" id="WP_261936492.1">
    <property type="nucleotide sequence ID" value="NZ_AP018817.1"/>
</dbReference>
<name>A0ABM7G4D6_9SPHN</name>
<dbReference type="InterPro" id="IPR027600">
    <property type="entry name" value="HprK-rel_A"/>
</dbReference>
<proteinExistence type="predicted"/>
<sequence>MRHAITLRIGPATFRIGSAWPQPIADLARLYTAYPDVRGAIADFTVRLQPTSLARRWVRPSIFITGDHGLADAAPMSLAHGLLAAEMGMNLQMALGWRRHLLLHASSVEKDGRVLVMTGESGSGKSTLAALLGERGWRFMGDEFALLDMDSGAILPFPRLVSLKNRAIDVVTQAVGEARMGPLLAATAKGDIRHMVPRTDAVARMGEGGMPALLLFPRFGHDAAVRLVGQGEIFMRLTQASTNYVALGEPAFTALTRFVANVPARAIDFPSGDDAIAMVDQLWEQLA</sequence>
<evidence type="ECO:0000313" key="1">
    <source>
        <dbReference type="EMBL" id="BBF69415.1"/>
    </source>
</evidence>
<dbReference type="GO" id="GO:0016301">
    <property type="term" value="F:kinase activity"/>
    <property type="evidence" value="ECO:0007669"/>
    <property type="project" value="UniProtKB-KW"/>
</dbReference>
<accession>A0ABM7G4D6</accession>
<dbReference type="NCBIfam" id="TIGR04352">
    <property type="entry name" value="HprK_rel_A"/>
    <property type="match status" value="1"/>
</dbReference>
<gene>
    <name evidence="1" type="ORF">SBA_ch1_16150</name>
</gene>
<dbReference type="InterPro" id="IPR025662">
    <property type="entry name" value="Sigma_54_int_dom_ATP-bd_1"/>
</dbReference>
<organism evidence="1 2">
    <name type="scientific">Sphingomonas bisphenolicum</name>
    <dbReference type="NCBI Taxonomy" id="296544"/>
    <lineage>
        <taxon>Bacteria</taxon>
        <taxon>Pseudomonadati</taxon>
        <taxon>Pseudomonadota</taxon>
        <taxon>Alphaproteobacteria</taxon>
        <taxon>Sphingomonadales</taxon>
        <taxon>Sphingomonadaceae</taxon>
        <taxon>Sphingomonas</taxon>
    </lineage>
</organism>
<keyword evidence="1" id="KW-0808">Transferase</keyword>
<keyword evidence="2" id="KW-1185">Reference proteome</keyword>
<keyword evidence="1" id="KW-0418">Kinase</keyword>
<dbReference type="SUPFAM" id="SSF53795">
    <property type="entry name" value="PEP carboxykinase-like"/>
    <property type="match status" value="1"/>
</dbReference>
<dbReference type="InterPro" id="IPR027417">
    <property type="entry name" value="P-loop_NTPase"/>
</dbReference>
<protein>
    <submittedName>
        <fullName evidence="1">HPr kinase</fullName>
    </submittedName>
</protein>
<dbReference type="Proteomes" id="UP001059971">
    <property type="component" value="Chromosome 1"/>
</dbReference>
<dbReference type="EMBL" id="AP018817">
    <property type="protein sequence ID" value="BBF69415.1"/>
    <property type="molecule type" value="Genomic_DNA"/>
</dbReference>
<dbReference type="PROSITE" id="PS00675">
    <property type="entry name" value="SIGMA54_INTERACT_1"/>
    <property type="match status" value="1"/>
</dbReference>